<keyword evidence="3 5" id="KW-0807">Transducer</keyword>
<dbReference type="PROSITE" id="PS50111">
    <property type="entry name" value="CHEMOTAXIS_TRANSDUC_2"/>
    <property type="match status" value="1"/>
</dbReference>
<comment type="similarity">
    <text evidence="4">Belongs to the methyl-accepting chemotaxis (MCP) protein family.</text>
</comment>
<dbReference type="Pfam" id="PF00672">
    <property type="entry name" value="HAMP"/>
    <property type="match status" value="1"/>
</dbReference>
<evidence type="ECO:0000256" key="2">
    <source>
        <dbReference type="ARBA" id="ARBA00022989"/>
    </source>
</evidence>
<dbReference type="PANTHER" id="PTHR32089:SF112">
    <property type="entry name" value="LYSOZYME-LIKE PROTEIN-RELATED"/>
    <property type="match status" value="1"/>
</dbReference>
<keyword evidence="1 6" id="KW-0812">Transmembrane</keyword>
<dbReference type="SUPFAM" id="SSF58104">
    <property type="entry name" value="Methyl-accepting chemotaxis protein (MCP) signaling domain"/>
    <property type="match status" value="1"/>
</dbReference>
<dbReference type="GO" id="GO:0016020">
    <property type="term" value="C:membrane"/>
    <property type="evidence" value="ECO:0007669"/>
    <property type="project" value="InterPro"/>
</dbReference>
<evidence type="ECO:0000256" key="1">
    <source>
        <dbReference type="ARBA" id="ARBA00022692"/>
    </source>
</evidence>
<dbReference type="SMART" id="SM00283">
    <property type="entry name" value="MA"/>
    <property type="match status" value="1"/>
</dbReference>
<dbReference type="EMBL" id="PVMZ01000027">
    <property type="protein sequence ID" value="PRX12691.1"/>
    <property type="molecule type" value="Genomic_DNA"/>
</dbReference>
<feature type="domain" description="Methyl-accepting transducer" evidence="7">
    <location>
        <begin position="285"/>
        <end position="528"/>
    </location>
</feature>
<accession>A0A2T0JXJ1</accession>
<dbReference type="Proteomes" id="UP000239415">
    <property type="component" value="Unassembled WGS sequence"/>
</dbReference>
<sequence length="543" mass="56197">MGSTPLQAPERRHGMLGRVADLRVSTKILSAVLVVATIGTGVSSYAVMEMAEINRSTDAVYNGSLQLSTIAEMRNAFNRVRIDSLNHFSSGEAQVKAEAEKSLAVDLEELADAEARYKGFALGPIRLAALAEFDTIWAEYVSVLNDKLLPLSRAGKSAEVTAIRKAQINPLVSRARDAMDTLSAQTLVKANEQKAAAQAAYTTGRTLVISLIVAGLLVGVAAAMGIARLITKPLARCVKVLMSIRDGDLTARTGLTGKDEVGLLAQALDTSTTAVGDMVRQVAENAHHVAAASEELSAVSVQLSQAAEETSAQAGTVSDAAGQVSRNVETVAAGADQMGVAIREISTSATQAASVSAQAAQNAERTNGIVANLGRSSTEITSVVQTITAIAEQTNLLALNATIEAARAGEMGKGFAVVASEVKDLAQETARATDDITRRIGAIQADTDQAVSAIGEIAEVTARINDYAATIAAAVEEQTATTNEMARSVTEASTSAGDIAGNIVGVAQSAGATAAGATETQSTAQELARMASELRQTIAVYRV</sequence>
<keyword evidence="2 6" id="KW-1133">Transmembrane helix</keyword>
<dbReference type="Gene3D" id="1.10.287.950">
    <property type="entry name" value="Methyl-accepting chemotaxis protein"/>
    <property type="match status" value="1"/>
</dbReference>
<name>A0A2T0JXJ1_9ACTN</name>
<gene>
    <name evidence="9" type="ORF">CLV67_127114</name>
</gene>
<dbReference type="InterPro" id="IPR004089">
    <property type="entry name" value="MCPsignal_dom"/>
</dbReference>
<dbReference type="CDD" id="cd06225">
    <property type="entry name" value="HAMP"/>
    <property type="match status" value="1"/>
</dbReference>
<evidence type="ECO:0000259" key="8">
    <source>
        <dbReference type="PROSITE" id="PS50885"/>
    </source>
</evidence>
<dbReference type="Pfam" id="PF12729">
    <property type="entry name" value="4HB_MCP_1"/>
    <property type="match status" value="1"/>
</dbReference>
<protein>
    <submittedName>
        <fullName evidence="9">Methyl-accepting chemotaxis protein</fullName>
    </submittedName>
</protein>
<feature type="domain" description="HAMP" evidence="8">
    <location>
        <begin position="228"/>
        <end position="280"/>
    </location>
</feature>
<comment type="caution">
    <text evidence="9">The sequence shown here is derived from an EMBL/GenBank/DDBJ whole genome shotgun (WGS) entry which is preliminary data.</text>
</comment>
<dbReference type="GO" id="GO:0007165">
    <property type="term" value="P:signal transduction"/>
    <property type="evidence" value="ECO:0007669"/>
    <property type="project" value="UniProtKB-KW"/>
</dbReference>
<proteinExistence type="inferred from homology"/>
<evidence type="ECO:0000256" key="6">
    <source>
        <dbReference type="SAM" id="Phobius"/>
    </source>
</evidence>
<dbReference type="OrthoDB" id="1115140at2"/>
<dbReference type="Pfam" id="PF00015">
    <property type="entry name" value="MCPsignal"/>
    <property type="match status" value="1"/>
</dbReference>
<evidence type="ECO:0000256" key="3">
    <source>
        <dbReference type="ARBA" id="ARBA00023224"/>
    </source>
</evidence>
<reference evidence="9 10" key="1">
    <citation type="submission" date="2018-03" db="EMBL/GenBank/DDBJ databases">
        <title>Genomic Encyclopedia of Archaeal and Bacterial Type Strains, Phase II (KMG-II): from individual species to whole genera.</title>
        <authorList>
            <person name="Goeker M."/>
        </authorList>
    </citation>
    <scope>NUCLEOTIDE SEQUENCE [LARGE SCALE GENOMIC DNA]</scope>
    <source>
        <strain evidence="9 10">DSM 43146</strain>
    </source>
</reference>
<dbReference type="GO" id="GO:0006935">
    <property type="term" value="P:chemotaxis"/>
    <property type="evidence" value="ECO:0007669"/>
    <property type="project" value="InterPro"/>
</dbReference>
<dbReference type="GO" id="GO:0004888">
    <property type="term" value="F:transmembrane signaling receptor activity"/>
    <property type="evidence" value="ECO:0007669"/>
    <property type="project" value="InterPro"/>
</dbReference>
<dbReference type="InterPro" id="IPR003660">
    <property type="entry name" value="HAMP_dom"/>
</dbReference>
<evidence type="ECO:0000313" key="10">
    <source>
        <dbReference type="Proteomes" id="UP000239415"/>
    </source>
</evidence>
<dbReference type="InterPro" id="IPR004090">
    <property type="entry name" value="Chemotax_Me-accpt_rcpt"/>
</dbReference>
<evidence type="ECO:0000256" key="4">
    <source>
        <dbReference type="ARBA" id="ARBA00029447"/>
    </source>
</evidence>
<dbReference type="RefSeq" id="WP_106329526.1">
    <property type="nucleotide sequence ID" value="NZ_BOMO01000152.1"/>
</dbReference>
<evidence type="ECO:0000259" key="7">
    <source>
        <dbReference type="PROSITE" id="PS50111"/>
    </source>
</evidence>
<evidence type="ECO:0000313" key="9">
    <source>
        <dbReference type="EMBL" id="PRX12691.1"/>
    </source>
</evidence>
<feature type="transmembrane region" description="Helical" evidence="6">
    <location>
        <begin position="207"/>
        <end position="230"/>
    </location>
</feature>
<dbReference type="AlphaFoldDB" id="A0A2T0JXJ1"/>
<keyword evidence="6" id="KW-0472">Membrane</keyword>
<dbReference type="PRINTS" id="PR00260">
    <property type="entry name" value="CHEMTRNSDUCR"/>
</dbReference>
<evidence type="ECO:0000256" key="5">
    <source>
        <dbReference type="PROSITE-ProRule" id="PRU00284"/>
    </source>
</evidence>
<dbReference type="InterPro" id="IPR024478">
    <property type="entry name" value="HlyB_4HB_MCP"/>
</dbReference>
<keyword evidence="10" id="KW-1185">Reference proteome</keyword>
<organism evidence="9 10">
    <name type="scientific">Actinoplanes italicus</name>
    <dbReference type="NCBI Taxonomy" id="113567"/>
    <lineage>
        <taxon>Bacteria</taxon>
        <taxon>Bacillati</taxon>
        <taxon>Actinomycetota</taxon>
        <taxon>Actinomycetes</taxon>
        <taxon>Micromonosporales</taxon>
        <taxon>Micromonosporaceae</taxon>
        <taxon>Actinoplanes</taxon>
    </lineage>
</organism>
<dbReference type="PANTHER" id="PTHR32089">
    <property type="entry name" value="METHYL-ACCEPTING CHEMOTAXIS PROTEIN MCPB"/>
    <property type="match status" value="1"/>
</dbReference>
<dbReference type="PROSITE" id="PS50885">
    <property type="entry name" value="HAMP"/>
    <property type="match status" value="1"/>
</dbReference>
<feature type="transmembrane region" description="Helical" evidence="6">
    <location>
        <begin position="28"/>
        <end position="48"/>
    </location>
</feature>
<dbReference type="SMART" id="SM00304">
    <property type="entry name" value="HAMP"/>
    <property type="match status" value="2"/>
</dbReference>